<protein>
    <recommendedName>
        <fullName evidence="1">ATPase AAA-type core domain-containing protein</fullName>
    </recommendedName>
</protein>
<dbReference type="InterPro" id="IPR003959">
    <property type="entry name" value="ATPase_AAA_core"/>
</dbReference>
<dbReference type="AlphaFoldDB" id="A0A450TXB5"/>
<proteinExistence type="predicted"/>
<dbReference type="GO" id="GO:0016887">
    <property type="term" value="F:ATP hydrolysis activity"/>
    <property type="evidence" value="ECO:0007669"/>
    <property type="project" value="InterPro"/>
</dbReference>
<evidence type="ECO:0000259" key="1">
    <source>
        <dbReference type="Pfam" id="PF13304"/>
    </source>
</evidence>
<dbReference type="GO" id="GO:0005524">
    <property type="term" value="F:ATP binding"/>
    <property type="evidence" value="ECO:0007669"/>
    <property type="project" value="InterPro"/>
</dbReference>
<dbReference type="Pfam" id="PF13304">
    <property type="entry name" value="AAA_21"/>
    <property type="match status" value="1"/>
</dbReference>
<dbReference type="PANTHER" id="PTHR40396">
    <property type="entry name" value="ATPASE-LIKE PROTEIN"/>
    <property type="match status" value="1"/>
</dbReference>
<evidence type="ECO:0000313" key="2">
    <source>
        <dbReference type="EMBL" id="VFJ73759.1"/>
    </source>
</evidence>
<dbReference type="InterPro" id="IPR027417">
    <property type="entry name" value="P-loop_NTPase"/>
</dbReference>
<name>A0A450TXB5_9GAMM</name>
<gene>
    <name evidence="2" type="ORF">BECKFW1821C_GA0114237_105416</name>
</gene>
<organism evidence="2">
    <name type="scientific">Candidatus Kentrum sp. FW</name>
    <dbReference type="NCBI Taxonomy" id="2126338"/>
    <lineage>
        <taxon>Bacteria</taxon>
        <taxon>Pseudomonadati</taxon>
        <taxon>Pseudomonadota</taxon>
        <taxon>Gammaproteobacteria</taxon>
        <taxon>Candidatus Kentrum</taxon>
    </lineage>
</organism>
<dbReference type="Gene3D" id="3.40.50.300">
    <property type="entry name" value="P-loop containing nucleotide triphosphate hydrolases"/>
    <property type="match status" value="1"/>
</dbReference>
<sequence length="420" mass="48459">MLIELAVANFRSIKDEQRLTLVAGREKIHRDTNVFEPEQPNGRKRPRLLRSAALYGPNASGKTNLIKALAAMRRMVLESQQQTGPLLVKPFLFDPETRAQPTLLEVIIMVEGVRYQYGFSATRERVHDEWLFAFPKGREQRWFEREFFPDEGREEFSLGDNLAGDKEVWRRATRPNALFLSTAVQLNSQQLLPLFDWFKDTLRVIGVGEWSPNLSLKWCQGDNKQRILKFLRTADFAIADLRKKEVNYFDAIVPFGTSTRDFFNGGGAYELTTIHRTDDGQPVELNIEDESDGTQKMFNLAAPWLDALDQGHVLVVDELHDNLHPLLVQFLVRLFHSPDTNPRGAQLVFTSHETAILSDEYLRRDQIWFCERDNKGQSTRIYSLVEFKPPKGVENLDRSYLIGRYGALPFVRNPSRIFED</sequence>
<dbReference type="SUPFAM" id="SSF52540">
    <property type="entry name" value="P-loop containing nucleoside triphosphate hydrolases"/>
    <property type="match status" value="1"/>
</dbReference>
<dbReference type="EMBL" id="CAADFE010000054">
    <property type="protein sequence ID" value="VFJ73759.1"/>
    <property type="molecule type" value="Genomic_DNA"/>
</dbReference>
<reference evidence="2" key="1">
    <citation type="submission" date="2019-02" db="EMBL/GenBank/DDBJ databases">
        <authorList>
            <person name="Gruber-Vodicka R. H."/>
            <person name="Seah K. B. B."/>
        </authorList>
    </citation>
    <scope>NUCLEOTIDE SEQUENCE</scope>
    <source>
        <strain evidence="2">BECK_BZ131</strain>
    </source>
</reference>
<feature type="domain" description="ATPase AAA-type core" evidence="1">
    <location>
        <begin position="52"/>
        <end position="358"/>
    </location>
</feature>
<accession>A0A450TXB5</accession>
<dbReference type="PANTHER" id="PTHR40396:SF1">
    <property type="entry name" value="ATPASE AAA-TYPE CORE DOMAIN-CONTAINING PROTEIN"/>
    <property type="match status" value="1"/>
</dbReference>